<feature type="domain" description="Putative E3 ubiquitin-protein ligase LIN ARM repeats" evidence="5">
    <location>
        <begin position="382"/>
        <end position="548"/>
    </location>
</feature>
<dbReference type="Pfam" id="PF23628">
    <property type="entry name" value="ARM_LIN_C"/>
    <property type="match status" value="1"/>
</dbReference>
<dbReference type="Gene3D" id="1.25.10.10">
    <property type="entry name" value="Leucine-rich Repeat Variant"/>
    <property type="match status" value="1"/>
</dbReference>
<dbReference type="Gene3D" id="2.130.10.10">
    <property type="entry name" value="YVTN repeat-like/Quinoprotein amine dehydrogenase"/>
    <property type="match status" value="1"/>
</dbReference>
<dbReference type="PANTHER" id="PTHR35549">
    <property type="entry name" value="OS04G0584500 PROTEIN"/>
    <property type="match status" value="1"/>
</dbReference>
<dbReference type="InterPro" id="IPR001680">
    <property type="entry name" value="WD40_rpt"/>
</dbReference>
<name>A0AA38SIL5_9ASTR</name>
<dbReference type="InterPro" id="IPR056514">
    <property type="entry name" value="ARM_LIN_2nd"/>
</dbReference>
<dbReference type="EMBL" id="JARYMX010000008">
    <property type="protein sequence ID" value="KAJ9537056.1"/>
    <property type="molecule type" value="Genomic_DNA"/>
</dbReference>
<protein>
    <recommendedName>
        <fullName evidence="8">E3 ubiquitin-protein ligase LIN-1</fullName>
    </recommendedName>
</protein>
<evidence type="ECO:0000259" key="5">
    <source>
        <dbReference type="Pfam" id="PF23654"/>
    </source>
</evidence>
<feature type="compositionally biased region" description="Polar residues" evidence="2">
    <location>
        <begin position="283"/>
        <end position="292"/>
    </location>
</feature>
<dbReference type="InterPro" id="IPR011989">
    <property type="entry name" value="ARM-like"/>
</dbReference>
<dbReference type="SUPFAM" id="SSF48371">
    <property type="entry name" value="ARM repeat"/>
    <property type="match status" value="1"/>
</dbReference>
<evidence type="ECO:0000259" key="4">
    <source>
        <dbReference type="Pfam" id="PF23628"/>
    </source>
</evidence>
<dbReference type="PROSITE" id="PS50294">
    <property type="entry name" value="WD_REPEATS_REGION"/>
    <property type="match status" value="1"/>
</dbReference>
<proteinExistence type="predicted"/>
<feature type="compositionally biased region" description="Basic and acidic residues" evidence="2">
    <location>
        <begin position="250"/>
        <end position="272"/>
    </location>
</feature>
<dbReference type="Proteomes" id="UP001172457">
    <property type="component" value="Chromosome 8"/>
</dbReference>
<dbReference type="InterPro" id="IPR036322">
    <property type="entry name" value="WD40_repeat_dom_sf"/>
</dbReference>
<keyword evidence="7" id="KW-1185">Reference proteome</keyword>
<evidence type="ECO:0000256" key="1">
    <source>
        <dbReference type="PROSITE-ProRule" id="PRU00221"/>
    </source>
</evidence>
<evidence type="ECO:0008006" key="8">
    <source>
        <dbReference type="Google" id="ProtNLM"/>
    </source>
</evidence>
<dbReference type="InterPro" id="IPR015943">
    <property type="entry name" value="WD40/YVTN_repeat-like_dom_sf"/>
</dbReference>
<evidence type="ECO:0000313" key="6">
    <source>
        <dbReference type="EMBL" id="KAJ9537056.1"/>
    </source>
</evidence>
<evidence type="ECO:0000259" key="3">
    <source>
        <dbReference type="Pfam" id="PF23568"/>
    </source>
</evidence>
<dbReference type="Pfam" id="PF23568">
    <property type="entry name" value="ARM_LIN"/>
    <property type="match status" value="1"/>
</dbReference>
<feature type="repeat" description="WD" evidence="1">
    <location>
        <begin position="971"/>
        <end position="1004"/>
    </location>
</feature>
<comment type="caution">
    <text evidence="6">The sequence shown here is derived from an EMBL/GenBank/DDBJ whole genome shotgun (WGS) entry which is preliminary data.</text>
</comment>
<dbReference type="AlphaFoldDB" id="A0AA38SIL5"/>
<feature type="domain" description="Putative E3 ubiquitin-protein ligase LIN ARM-like" evidence="4">
    <location>
        <begin position="550"/>
        <end position="907"/>
    </location>
</feature>
<feature type="region of interest" description="Disordered" evidence="2">
    <location>
        <begin position="243"/>
        <end position="303"/>
    </location>
</feature>
<dbReference type="InterPro" id="IPR016024">
    <property type="entry name" value="ARM-type_fold"/>
</dbReference>
<sequence>MASSSSSLLLQHHESIEPHLLRLLVTLINHHFNRLLSDSKTRKILQTKCLSNLRNQHFEESIISNLYWGIHNVEAAIQDNNTTNTKTNLQTFEKMFQAPALLNENGMTAGISNAYLVSCSYFYLALLRKLLMQRDELQVALHFLQALVVSPLLVKTELAPDLYPTILHSCILPLTHNNYEQEEGAIVKWGAASYKAWLMYHQVISYGHSPLLMRDKSQQIRNSKACSTSSSSNSYEHLRLRTHQNLKKVHPIDPQHDKVQEEEESKGIKRLQDLLLEDQSDSPTSLHSGTTDFQDDDSEENVDRSLRSLLAVADTETTEITKSKAPNTTSFSGILESSLSDLEECWNCSDNEEDEEPPPSWQSFEREYFQGSHAENSYRVEQAEIVEKVISKLCFSQGLGTSQDDDDDDSATVEITTVYEMLATKPGLKYSLLKDVILDQLLMALSTSKEQGVTRASVSILSSIISGNPSVIQEIKKKGLNLDDLANALKRDVYEAAVLIYLINPSPNEIKTLQLMPTLVKIIINNSSSGLKSSLLLTPPLASVMIIQVLVTAFDYSTNNTHLAAITSPKVISSLLNIIPRNGDLEQLISLAAILVKCMRFNGQCRYYILKEFTPISPFISLILSNHKHAILAGLEFYHELLRMPRSSSVSLLHQLREGGGIDIMCVLLLAIQQTQQQEYKLLAASLLLQLDVLEEDSVDNILNREVAIEALLESLTCEENSDEQQLAAFILSNLGGTFSRTGEPCTIAWLLKKAGLNSILHKNIVKNIDWSDDTLQENGTESWCGKVARHVMKVGSPVFYALEKGVKSKNKRVSRDCLIVIAWIGCEIVKGPDDLRCLACDMLLSTIEQYVHPGMELEERLLACLCIYNYTFGRGMQKLTQFSEGVRESLRRLSSITWMAEELLKVADYYMPNKWRISCVHTQVLEANYSGSGAVNSLIYYRGQLFSGYSNGSIKAWDIKGQTTTLASDIKEHKKAVTCFALLEPGNCLLSGSTDKTIRIWKMVERKMQCIEVITTKDPIQSLETCGELIFAVTHSHKVKVFDSSRKVKDVFKNKHVKCIRASQGKLYIGCMDSSIQELSTGNNRHQEIKAPTKSWMMQNKPINSISVYKDWLYSASSCVDGSRIKDWRSSQSKGGGQVCIVASERRSNVVAMSIVEDFIYINNTCSSNNLEIWLRGAEHKVGRLSAGSKITSMLTANDMILCGTESGLIKGWIPL</sequence>
<dbReference type="SMART" id="SM00320">
    <property type="entry name" value="WD40"/>
    <property type="match status" value="3"/>
</dbReference>
<feature type="domain" description="Putative E3 ubiquitin-protein ligase LIN N-terminal" evidence="3">
    <location>
        <begin position="24"/>
        <end position="189"/>
    </location>
</feature>
<keyword evidence="1" id="KW-0853">WD repeat</keyword>
<dbReference type="PROSITE" id="PS50082">
    <property type="entry name" value="WD_REPEATS_2"/>
    <property type="match status" value="1"/>
</dbReference>
<accession>A0AA38SIL5</accession>
<dbReference type="Pfam" id="PF00400">
    <property type="entry name" value="WD40"/>
    <property type="match status" value="1"/>
</dbReference>
<dbReference type="PANTHER" id="PTHR35549:SF2">
    <property type="entry name" value="TRANSDUCIN_WD40 REPEAT-LIKE SUPERFAMILY PROTEIN"/>
    <property type="match status" value="1"/>
</dbReference>
<organism evidence="6 7">
    <name type="scientific">Centaurea solstitialis</name>
    <name type="common">yellow star-thistle</name>
    <dbReference type="NCBI Taxonomy" id="347529"/>
    <lineage>
        <taxon>Eukaryota</taxon>
        <taxon>Viridiplantae</taxon>
        <taxon>Streptophyta</taxon>
        <taxon>Embryophyta</taxon>
        <taxon>Tracheophyta</taxon>
        <taxon>Spermatophyta</taxon>
        <taxon>Magnoliopsida</taxon>
        <taxon>eudicotyledons</taxon>
        <taxon>Gunneridae</taxon>
        <taxon>Pentapetalae</taxon>
        <taxon>asterids</taxon>
        <taxon>campanulids</taxon>
        <taxon>Asterales</taxon>
        <taxon>Asteraceae</taxon>
        <taxon>Carduoideae</taxon>
        <taxon>Cardueae</taxon>
        <taxon>Centaureinae</taxon>
        <taxon>Centaurea</taxon>
    </lineage>
</organism>
<gene>
    <name evidence="6" type="ORF">OSB04_029789</name>
</gene>
<dbReference type="Pfam" id="PF23654">
    <property type="entry name" value="ARM_LIN_2nd"/>
    <property type="match status" value="1"/>
</dbReference>
<reference evidence="6" key="1">
    <citation type="submission" date="2023-03" db="EMBL/GenBank/DDBJ databases">
        <title>Chromosome-scale reference genome and RAD-based genetic map of yellow starthistle (Centaurea solstitialis) reveal putative structural variation and QTLs associated with invader traits.</title>
        <authorList>
            <person name="Reatini B."/>
            <person name="Cang F.A."/>
            <person name="Jiang Q."/>
            <person name="Mckibben M.T.W."/>
            <person name="Barker M.S."/>
            <person name="Rieseberg L.H."/>
            <person name="Dlugosch K.M."/>
        </authorList>
    </citation>
    <scope>NUCLEOTIDE SEQUENCE</scope>
    <source>
        <strain evidence="6">CAN-66</strain>
        <tissue evidence="6">Leaf</tissue>
    </source>
</reference>
<dbReference type="InterPro" id="IPR055566">
    <property type="entry name" value="ARM_LIN"/>
</dbReference>
<evidence type="ECO:0000313" key="7">
    <source>
        <dbReference type="Proteomes" id="UP001172457"/>
    </source>
</evidence>
<dbReference type="InterPro" id="IPR056512">
    <property type="entry name" value="LIN_N"/>
</dbReference>
<dbReference type="SUPFAM" id="SSF50978">
    <property type="entry name" value="WD40 repeat-like"/>
    <property type="match status" value="1"/>
</dbReference>
<evidence type="ECO:0000256" key="2">
    <source>
        <dbReference type="SAM" id="MobiDB-lite"/>
    </source>
</evidence>